<dbReference type="AlphaFoldDB" id="A0A7X3S758"/>
<evidence type="ECO:0000313" key="5">
    <source>
        <dbReference type="EMBL" id="MXN64409.1"/>
    </source>
</evidence>
<keyword evidence="3" id="KW-0520">NAD</keyword>
<reference evidence="5 6" key="1">
    <citation type="submission" date="2019-12" db="EMBL/GenBank/DDBJ databases">
        <authorList>
            <person name="Li M."/>
        </authorList>
    </citation>
    <scope>NUCLEOTIDE SEQUENCE [LARGE SCALE GENOMIC DNA]</scope>
    <source>
        <strain evidence="5 6">GBMRC 2046</strain>
    </source>
</reference>
<dbReference type="SUPFAM" id="SSF52283">
    <property type="entry name" value="Formate/glycerate dehydrogenase catalytic domain-like"/>
    <property type="match status" value="1"/>
</dbReference>
<dbReference type="Gene3D" id="3.40.50.720">
    <property type="entry name" value="NAD(P)-binding Rossmann-like Domain"/>
    <property type="match status" value="2"/>
</dbReference>
<dbReference type="SUPFAM" id="SSF51735">
    <property type="entry name" value="NAD(P)-binding Rossmann-fold domains"/>
    <property type="match status" value="1"/>
</dbReference>
<dbReference type="PANTHER" id="PTHR43761">
    <property type="entry name" value="D-ISOMER SPECIFIC 2-HYDROXYACID DEHYDROGENASE FAMILY PROTEIN (AFU_ORTHOLOGUE AFUA_1G13630)"/>
    <property type="match status" value="1"/>
</dbReference>
<dbReference type="InterPro" id="IPR050418">
    <property type="entry name" value="D-iso_2-hydroxyacid_DH_PdxB"/>
</dbReference>
<sequence>MTLKPVCLILDQIHPAGVEWLEQAGIEPALAWRGETAPRDRVRAIITRRSEVGSGLMAAYPMLNVVVVHGSGTDGIDKQTARQRGIAIDNTAGTNAQSVAEHCLALVLAMLRQVPQADAAMRQGDKDFRDRERIVSLSDIQYGVYGYGNTGRAMASLARAVGASVVVHAREKALADAAKDGFRVASDVCGFLRQIDVLSLHVPLTQETRGLIGGEEISRMKQGAFLVNAARAGIVDEAALARALNEGKLAGAAVDTLSGDERMATGPLAQARNCILSPHLAGSGTLEKKVTALEAAKKALAHIEDLHDLVP</sequence>
<organism evidence="5 6">
    <name type="scientific">Stappia sediminis</name>
    <dbReference type="NCBI Taxonomy" id="2692190"/>
    <lineage>
        <taxon>Bacteria</taxon>
        <taxon>Pseudomonadati</taxon>
        <taxon>Pseudomonadota</taxon>
        <taxon>Alphaproteobacteria</taxon>
        <taxon>Hyphomicrobiales</taxon>
        <taxon>Stappiaceae</taxon>
        <taxon>Stappia</taxon>
    </lineage>
</organism>
<keyword evidence="6" id="KW-1185">Reference proteome</keyword>
<evidence type="ECO:0000259" key="4">
    <source>
        <dbReference type="Pfam" id="PF02826"/>
    </source>
</evidence>
<proteinExistence type="inferred from homology"/>
<evidence type="ECO:0000256" key="1">
    <source>
        <dbReference type="ARBA" id="ARBA00005854"/>
    </source>
</evidence>
<keyword evidence="2" id="KW-0560">Oxidoreductase</keyword>
<accession>A0A7X3S758</accession>
<dbReference type="Proteomes" id="UP000433101">
    <property type="component" value="Unassembled WGS sequence"/>
</dbReference>
<dbReference type="Pfam" id="PF02826">
    <property type="entry name" value="2-Hacid_dh_C"/>
    <property type="match status" value="1"/>
</dbReference>
<dbReference type="InterPro" id="IPR006140">
    <property type="entry name" value="D-isomer_DH_NAD-bd"/>
</dbReference>
<dbReference type="EMBL" id="WUMV01000002">
    <property type="protein sequence ID" value="MXN64409.1"/>
    <property type="molecule type" value="Genomic_DNA"/>
</dbReference>
<name>A0A7X3S758_9HYPH</name>
<dbReference type="GO" id="GO:0016616">
    <property type="term" value="F:oxidoreductase activity, acting on the CH-OH group of donors, NAD or NADP as acceptor"/>
    <property type="evidence" value="ECO:0007669"/>
    <property type="project" value="InterPro"/>
</dbReference>
<feature type="domain" description="D-isomer specific 2-hydroxyacid dehydrogenase NAD-binding" evidence="4">
    <location>
        <begin position="104"/>
        <end position="281"/>
    </location>
</feature>
<dbReference type="RefSeq" id="WP_160774635.1">
    <property type="nucleotide sequence ID" value="NZ_WUMV01000002.1"/>
</dbReference>
<evidence type="ECO:0000256" key="2">
    <source>
        <dbReference type="ARBA" id="ARBA00023002"/>
    </source>
</evidence>
<evidence type="ECO:0000256" key="3">
    <source>
        <dbReference type="ARBA" id="ARBA00023027"/>
    </source>
</evidence>
<comment type="caution">
    <text evidence="5">The sequence shown here is derived from an EMBL/GenBank/DDBJ whole genome shotgun (WGS) entry which is preliminary data.</text>
</comment>
<dbReference type="PANTHER" id="PTHR43761:SF1">
    <property type="entry name" value="D-ISOMER SPECIFIC 2-HYDROXYACID DEHYDROGENASE CATALYTIC DOMAIN-CONTAINING PROTEIN-RELATED"/>
    <property type="match status" value="1"/>
</dbReference>
<dbReference type="GO" id="GO:0051287">
    <property type="term" value="F:NAD binding"/>
    <property type="evidence" value="ECO:0007669"/>
    <property type="project" value="InterPro"/>
</dbReference>
<comment type="similarity">
    <text evidence="1">Belongs to the D-isomer specific 2-hydroxyacid dehydrogenase family.</text>
</comment>
<gene>
    <name evidence="5" type="ORF">GR183_05790</name>
</gene>
<evidence type="ECO:0000313" key="6">
    <source>
        <dbReference type="Proteomes" id="UP000433101"/>
    </source>
</evidence>
<dbReference type="InterPro" id="IPR036291">
    <property type="entry name" value="NAD(P)-bd_dom_sf"/>
</dbReference>
<protein>
    <recommendedName>
        <fullName evidence="4">D-isomer specific 2-hydroxyacid dehydrogenase NAD-binding domain-containing protein</fullName>
    </recommendedName>
</protein>